<gene>
    <name evidence="11" type="ORF">ALC53_06272</name>
</gene>
<evidence type="ECO:0000256" key="5">
    <source>
        <dbReference type="ARBA" id="ARBA00023136"/>
    </source>
</evidence>
<keyword evidence="6 9" id="KW-0449">Lipoprotein</keyword>
<comment type="subcellular location">
    <subcellularLocation>
        <location evidence="1">Cytoplasmic vesicle</location>
        <location evidence="1">Autophagosome</location>
    </subcellularLocation>
    <subcellularLocation>
        <location evidence="8">Endomembrane system</location>
        <topology evidence="8">Lipid-anchor</topology>
    </subcellularLocation>
</comment>
<dbReference type="Gene3D" id="3.10.20.90">
    <property type="entry name" value="Phosphatidylinositol 3-kinase Catalytic Subunit, Chain A, domain 1"/>
    <property type="match status" value="1"/>
</dbReference>
<dbReference type="CDD" id="cd16129">
    <property type="entry name" value="Ubl_ATG8_MAP1LC3"/>
    <property type="match status" value="1"/>
</dbReference>
<dbReference type="Proteomes" id="UP000078540">
    <property type="component" value="Unassembled WGS sequence"/>
</dbReference>
<evidence type="ECO:0000256" key="6">
    <source>
        <dbReference type="ARBA" id="ARBA00023288"/>
    </source>
</evidence>
<protein>
    <submittedName>
        <fullName evidence="11">Microtubule-associated proteins 1A/1B light chain 3A</fullName>
    </submittedName>
</protein>
<dbReference type="GO" id="GO:0016236">
    <property type="term" value="P:macroautophagy"/>
    <property type="evidence" value="ECO:0007669"/>
    <property type="project" value="UniProtKB-ARBA"/>
</dbReference>
<evidence type="ECO:0000313" key="12">
    <source>
        <dbReference type="Proteomes" id="UP000078540"/>
    </source>
</evidence>
<dbReference type="GO" id="GO:0031410">
    <property type="term" value="C:cytoplasmic vesicle"/>
    <property type="evidence" value="ECO:0007669"/>
    <property type="project" value="UniProtKB-KW"/>
</dbReference>
<keyword evidence="5" id="KW-0472">Membrane</keyword>
<dbReference type="Pfam" id="PF02991">
    <property type="entry name" value="ATG8"/>
    <property type="match status" value="1"/>
</dbReference>
<organism evidence="11 12">
    <name type="scientific">Atta colombica</name>
    <dbReference type="NCBI Taxonomy" id="520822"/>
    <lineage>
        <taxon>Eukaryota</taxon>
        <taxon>Metazoa</taxon>
        <taxon>Ecdysozoa</taxon>
        <taxon>Arthropoda</taxon>
        <taxon>Hexapoda</taxon>
        <taxon>Insecta</taxon>
        <taxon>Pterygota</taxon>
        <taxon>Neoptera</taxon>
        <taxon>Endopterygota</taxon>
        <taxon>Hymenoptera</taxon>
        <taxon>Apocrita</taxon>
        <taxon>Aculeata</taxon>
        <taxon>Formicoidea</taxon>
        <taxon>Formicidae</taxon>
        <taxon>Myrmicinae</taxon>
        <taxon>Atta</taxon>
    </lineage>
</organism>
<evidence type="ECO:0000256" key="8">
    <source>
        <dbReference type="ARBA" id="ARBA00037868"/>
    </source>
</evidence>
<dbReference type="InterPro" id="IPR029071">
    <property type="entry name" value="Ubiquitin-like_domsf"/>
</dbReference>
<evidence type="ECO:0000256" key="10">
    <source>
        <dbReference type="RuleBase" id="RU004384"/>
    </source>
</evidence>
<feature type="lipid moiety-binding region" description="Phosphatidylserine amidated glycine; alternate" evidence="9">
    <location>
        <position position="122"/>
    </location>
</feature>
<dbReference type="GO" id="GO:0012505">
    <property type="term" value="C:endomembrane system"/>
    <property type="evidence" value="ECO:0007669"/>
    <property type="project" value="UniProtKB-SubCell"/>
</dbReference>
<dbReference type="FunFam" id="3.10.20.90:FF:000149">
    <property type="entry name" value="microtubule-associated proteins 1A/1B light chain 3C"/>
    <property type="match status" value="1"/>
</dbReference>
<keyword evidence="4 10" id="KW-0072">Autophagy</keyword>
<keyword evidence="7" id="KW-0968">Cytoplasmic vesicle</keyword>
<dbReference type="GO" id="GO:0006950">
    <property type="term" value="P:response to stress"/>
    <property type="evidence" value="ECO:0007669"/>
    <property type="project" value="UniProtKB-ARBA"/>
</dbReference>
<evidence type="ECO:0000256" key="2">
    <source>
        <dbReference type="ARBA" id="ARBA00007293"/>
    </source>
</evidence>
<keyword evidence="12" id="KW-1185">Reference proteome</keyword>
<dbReference type="InterPro" id="IPR004241">
    <property type="entry name" value="Atg8-like"/>
</dbReference>
<sequence length="163" mass="18740">MNLTPRRSYKEKRSFEQRSVSAEEIRKLHPTKIPIIVERYKLENQLPLLDKSKFLVPDFLTVAEFCKIIRRRLQLNPTQAIFLLVNQKSMVSGSLTMAELYQNEKDPDGFLYVVFASQDVFGKKRNTSSALNDTLIDVYVDFCGDSTSASNSVCLYWKCAESL</sequence>
<reference evidence="11 12" key="1">
    <citation type="submission" date="2015-09" db="EMBL/GenBank/DDBJ databases">
        <title>Atta colombica WGS genome.</title>
        <authorList>
            <person name="Nygaard S."/>
            <person name="Hu H."/>
            <person name="Boomsma J."/>
            <person name="Zhang G."/>
        </authorList>
    </citation>
    <scope>NUCLEOTIDE SEQUENCE [LARGE SCALE GENOMIC DNA]</scope>
    <source>
        <strain evidence="11">Treedump-2</strain>
        <tissue evidence="11">Whole body</tissue>
    </source>
</reference>
<dbReference type="GO" id="GO:0005776">
    <property type="term" value="C:autophagosome"/>
    <property type="evidence" value="ECO:0007669"/>
    <property type="project" value="UniProtKB-SubCell"/>
</dbReference>
<evidence type="ECO:0000256" key="4">
    <source>
        <dbReference type="ARBA" id="ARBA00023006"/>
    </source>
</evidence>
<evidence type="ECO:0000256" key="7">
    <source>
        <dbReference type="ARBA" id="ARBA00023329"/>
    </source>
</evidence>
<comment type="similarity">
    <text evidence="2 10">Belongs to the ATG8 family.</text>
</comment>
<keyword evidence="3" id="KW-0963">Cytoplasm</keyword>
<evidence type="ECO:0000256" key="9">
    <source>
        <dbReference type="PIRSR" id="PIRSR604241-50"/>
    </source>
</evidence>
<dbReference type="PANTHER" id="PTHR10969">
    <property type="entry name" value="MICROTUBULE-ASSOCIATED PROTEINS 1A/1B LIGHT CHAIN 3-RELATED"/>
    <property type="match status" value="1"/>
</dbReference>
<dbReference type="SUPFAM" id="SSF54236">
    <property type="entry name" value="Ubiquitin-like"/>
    <property type="match status" value="1"/>
</dbReference>
<dbReference type="AlphaFoldDB" id="A0A195BFP8"/>
<dbReference type="EMBL" id="KQ976500">
    <property type="protein sequence ID" value="KYM83007.1"/>
    <property type="molecule type" value="Genomic_DNA"/>
</dbReference>
<accession>A0A195BFP8</accession>
<evidence type="ECO:0000256" key="3">
    <source>
        <dbReference type="ARBA" id="ARBA00022490"/>
    </source>
</evidence>
<dbReference type="STRING" id="520822.A0A195BFP8"/>
<evidence type="ECO:0000256" key="1">
    <source>
        <dbReference type="ARBA" id="ARBA00004419"/>
    </source>
</evidence>
<proteinExistence type="inferred from homology"/>
<evidence type="ECO:0000313" key="11">
    <source>
        <dbReference type="EMBL" id="KYM83007.1"/>
    </source>
</evidence>
<name>A0A195BFP8_9HYME</name>